<organism evidence="2 3">
    <name type="scientific">Piloderma croceum (strain F 1598)</name>
    <dbReference type="NCBI Taxonomy" id="765440"/>
    <lineage>
        <taxon>Eukaryota</taxon>
        <taxon>Fungi</taxon>
        <taxon>Dikarya</taxon>
        <taxon>Basidiomycota</taxon>
        <taxon>Agaricomycotina</taxon>
        <taxon>Agaricomycetes</taxon>
        <taxon>Agaricomycetidae</taxon>
        <taxon>Atheliales</taxon>
        <taxon>Atheliaceae</taxon>
        <taxon>Piloderma</taxon>
    </lineage>
</organism>
<dbReference type="EMBL" id="KN833141">
    <property type="protein sequence ID" value="KIM72313.1"/>
    <property type="molecule type" value="Genomic_DNA"/>
</dbReference>
<feature type="region of interest" description="Disordered" evidence="1">
    <location>
        <begin position="1"/>
        <end position="73"/>
    </location>
</feature>
<feature type="compositionally biased region" description="Polar residues" evidence="1">
    <location>
        <begin position="47"/>
        <end position="73"/>
    </location>
</feature>
<dbReference type="HOGENOM" id="CLU_2705744_0_0_1"/>
<evidence type="ECO:0000256" key="1">
    <source>
        <dbReference type="SAM" id="MobiDB-lite"/>
    </source>
</evidence>
<dbReference type="Proteomes" id="UP000054166">
    <property type="component" value="Unassembled WGS sequence"/>
</dbReference>
<keyword evidence="3" id="KW-1185">Reference proteome</keyword>
<sequence length="73" mass="7740">MALPAARTSSPLTIKLSPLTPTPIPLQNNINDTCFKDTNEKAGTGQHGSSENESQQGQASKSDSQLMQVANDQ</sequence>
<reference evidence="2 3" key="1">
    <citation type="submission" date="2014-04" db="EMBL/GenBank/DDBJ databases">
        <authorList>
            <consortium name="DOE Joint Genome Institute"/>
            <person name="Kuo A."/>
            <person name="Tarkka M."/>
            <person name="Buscot F."/>
            <person name="Kohler A."/>
            <person name="Nagy L.G."/>
            <person name="Floudas D."/>
            <person name="Copeland A."/>
            <person name="Barry K.W."/>
            <person name="Cichocki N."/>
            <person name="Veneault-Fourrey C."/>
            <person name="LaButti K."/>
            <person name="Lindquist E.A."/>
            <person name="Lipzen A."/>
            <person name="Lundell T."/>
            <person name="Morin E."/>
            <person name="Murat C."/>
            <person name="Sun H."/>
            <person name="Tunlid A."/>
            <person name="Henrissat B."/>
            <person name="Grigoriev I.V."/>
            <person name="Hibbett D.S."/>
            <person name="Martin F."/>
            <person name="Nordberg H.P."/>
            <person name="Cantor M.N."/>
            <person name="Hua S.X."/>
        </authorList>
    </citation>
    <scope>NUCLEOTIDE SEQUENCE [LARGE SCALE GENOMIC DNA]</scope>
    <source>
        <strain evidence="2 3">F 1598</strain>
    </source>
</reference>
<evidence type="ECO:0000313" key="3">
    <source>
        <dbReference type="Proteomes" id="UP000054166"/>
    </source>
</evidence>
<reference evidence="3" key="2">
    <citation type="submission" date="2015-01" db="EMBL/GenBank/DDBJ databases">
        <title>Evolutionary Origins and Diversification of the Mycorrhizal Mutualists.</title>
        <authorList>
            <consortium name="DOE Joint Genome Institute"/>
            <consortium name="Mycorrhizal Genomics Consortium"/>
            <person name="Kohler A."/>
            <person name="Kuo A."/>
            <person name="Nagy L.G."/>
            <person name="Floudas D."/>
            <person name="Copeland A."/>
            <person name="Barry K.W."/>
            <person name="Cichocki N."/>
            <person name="Veneault-Fourrey C."/>
            <person name="LaButti K."/>
            <person name="Lindquist E.A."/>
            <person name="Lipzen A."/>
            <person name="Lundell T."/>
            <person name="Morin E."/>
            <person name="Murat C."/>
            <person name="Riley R."/>
            <person name="Ohm R."/>
            <person name="Sun H."/>
            <person name="Tunlid A."/>
            <person name="Henrissat B."/>
            <person name="Grigoriev I.V."/>
            <person name="Hibbett D.S."/>
            <person name="Martin F."/>
        </authorList>
    </citation>
    <scope>NUCLEOTIDE SEQUENCE [LARGE SCALE GENOMIC DNA]</scope>
    <source>
        <strain evidence="3">F 1598</strain>
    </source>
</reference>
<gene>
    <name evidence="2" type="ORF">PILCRDRAFT_16242</name>
</gene>
<evidence type="ECO:0000313" key="2">
    <source>
        <dbReference type="EMBL" id="KIM72313.1"/>
    </source>
</evidence>
<name>A0A0C3AEU1_PILCF</name>
<dbReference type="AlphaFoldDB" id="A0A0C3AEU1"/>
<accession>A0A0C3AEU1</accession>
<protein>
    <submittedName>
        <fullName evidence="2">Uncharacterized protein</fullName>
    </submittedName>
</protein>
<proteinExistence type="predicted"/>
<dbReference type="InParanoid" id="A0A0C3AEU1"/>